<dbReference type="EMBL" id="LOMO01000001">
    <property type="protein sequence ID" value="KXY51258.1"/>
    <property type="molecule type" value="Genomic_DNA"/>
</dbReference>
<reference evidence="3 5" key="2">
    <citation type="submission" date="2017-09" db="EMBL/GenBank/DDBJ databases">
        <title>Large-scale bioinformatics analysis of Bacillus genomes uncovers conserved roles of natural products in bacterial physiology.</title>
        <authorList>
            <consortium name="Agbiome Team Llc"/>
            <person name="Bleich R.M."/>
            <person name="Kirk G.J."/>
            <person name="Santa Maria K.C."/>
            <person name="Allen S.E."/>
            <person name="Farag S."/>
            <person name="Shank E.A."/>
            <person name="Bowers A."/>
        </authorList>
    </citation>
    <scope>NUCLEOTIDE SEQUENCE [LARGE SCALE GENOMIC DNA]</scope>
    <source>
        <strain evidence="3 5">AFS020204</strain>
    </source>
</reference>
<dbReference type="RefSeq" id="WP_061662595.1">
    <property type="nucleotide sequence ID" value="NZ_LOMO01000001.1"/>
</dbReference>
<evidence type="ECO:0000313" key="5">
    <source>
        <dbReference type="Proteomes" id="UP000220210"/>
    </source>
</evidence>
<proteinExistence type="predicted"/>
<protein>
    <submittedName>
        <fullName evidence="3">Uncharacterized protein</fullName>
    </submittedName>
</protein>
<keyword evidence="1" id="KW-0472">Membrane</keyword>
<dbReference type="AlphaFoldDB" id="A0A9X6ZDZ3"/>
<dbReference type="Proteomes" id="UP000220210">
    <property type="component" value="Unassembled WGS sequence"/>
</dbReference>
<accession>A0A9X6ZDZ3</accession>
<keyword evidence="1" id="KW-0812">Transmembrane</keyword>
<name>A0A9X6ZDZ3_BACCE</name>
<feature type="transmembrane region" description="Helical" evidence="1">
    <location>
        <begin position="12"/>
        <end position="29"/>
    </location>
</feature>
<reference evidence="2 4" key="1">
    <citation type="submission" date="2015-12" db="EMBL/GenBank/DDBJ databases">
        <title>Bacillus cereus Group isolate.</title>
        <authorList>
            <person name="Kovac J."/>
        </authorList>
    </citation>
    <scope>NUCLEOTIDE SEQUENCE [LARGE SCALE GENOMIC DNA]</scope>
    <source>
        <strain evidence="2 4">FSL K6-0073</strain>
    </source>
</reference>
<feature type="transmembrane region" description="Helical" evidence="1">
    <location>
        <begin position="35"/>
        <end position="54"/>
    </location>
</feature>
<evidence type="ECO:0000313" key="3">
    <source>
        <dbReference type="EMBL" id="PFF45968.1"/>
    </source>
</evidence>
<comment type="caution">
    <text evidence="3">The sequence shown here is derived from an EMBL/GenBank/DDBJ whole genome shotgun (WGS) entry which is preliminary data.</text>
</comment>
<keyword evidence="1" id="KW-1133">Transmembrane helix</keyword>
<organism evidence="3 5">
    <name type="scientific">Bacillus cereus</name>
    <dbReference type="NCBI Taxonomy" id="1396"/>
    <lineage>
        <taxon>Bacteria</taxon>
        <taxon>Bacillati</taxon>
        <taxon>Bacillota</taxon>
        <taxon>Bacilli</taxon>
        <taxon>Bacillales</taxon>
        <taxon>Bacillaceae</taxon>
        <taxon>Bacillus</taxon>
        <taxon>Bacillus cereus group</taxon>
    </lineage>
</organism>
<dbReference type="Proteomes" id="UP000075476">
    <property type="component" value="Unassembled WGS sequence"/>
</dbReference>
<evidence type="ECO:0000313" key="2">
    <source>
        <dbReference type="EMBL" id="KXY51258.1"/>
    </source>
</evidence>
<dbReference type="EMBL" id="NTSO01000015">
    <property type="protein sequence ID" value="PFF45968.1"/>
    <property type="molecule type" value="Genomic_DNA"/>
</dbReference>
<sequence length="136" mass="15769">MITSIQHMDERDIYLFIAFLFLTCFFQMAEIETKKLYWTLLCFISASGLIFQTLKALHSAYEVADENKVAVKRLDKQQSLSNIRQLVAKKLNVKKEQVVLEKGTEIEYIAKTEKGNYLIELSRNDNKIEAIVKMKG</sequence>
<gene>
    <name evidence="2" type="ORF">AT268_32750</name>
    <name evidence="3" type="ORF">CN357_21155</name>
</gene>
<evidence type="ECO:0000256" key="1">
    <source>
        <dbReference type="SAM" id="Phobius"/>
    </source>
</evidence>
<evidence type="ECO:0000313" key="4">
    <source>
        <dbReference type="Proteomes" id="UP000075476"/>
    </source>
</evidence>